<name>A0A1L3GPY6_9BACT</name>
<feature type="domain" description="GGDEF" evidence="5">
    <location>
        <begin position="287"/>
        <end position="416"/>
    </location>
</feature>
<dbReference type="CDD" id="cd17544">
    <property type="entry name" value="REC_2_GGDEF"/>
    <property type="match status" value="1"/>
</dbReference>
<dbReference type="Proteomes" id="UP000182517">
    <property type="component" value="Chromosome"/>
</dbReference>
<dbReference type="CDD" id="cd01949">
    <property type="entry name" value="GGDEF"/>
    <property type="match status" value="1"/>
</dbReference>
<dbReference type="EC" id="2.7.7.65" evidence="1"/>
<evidence type="ECO:0000256" key="1">
    <source>
        <dbReference type="ARBA" id="ARBA00012528"/>
    </source>
</evidence>
<dbReference type="EMBL" id="CP015519">
    <property type="protein sequence ID" value="APG27930.1"/>
    <property type="molecule type" value="Genomic_DNA"/>
</dbReference>
<dbReference type="SMART" id="SM00448">
    <property type="entry name" value="REC"/>
    <property type="match status" value="2"/>
</dbReference>
<evidence type="ECO:0000259" key="4">
    <source>
        <dbReference type="PROSITE" id="PS50110"/>
    </source>
</evidence>
<dbReference type="SMART" id="SM00267">
    <property type="entry name" value="GGDEF"/>
    <property type="match status" value="1"/>
</dbReference>
<dbReference type="InterPro" id="IPR043128">
    <property type="entry name" value="Rev_trsase/Diguanyl_cyclase"/>
</dbReference>
<dbReference type="InterPro" id="IPR050469">
    <property type="entry name" value="Diguanylate_Cyclase"/>
</dbReference>
<dbReference type="KEGG" id="pef:A7E78_08835"/>
<dbReference type="InterPro" id="IPR001789">
    <property type="entry name" value="Sig_transdc_resp-reg_receiver"/>
</dbReference>
<evidence type="ECO:0000256" key="3">
    <source>
        <dbReference type="PROSITE-ProRule" id="PRU00169"/>
    </source>
</evidence>
<dbReference type="PANTHER" id="PTHR45138:SF9">
    <property type="entry name" value="DIGUANYLATE CYCLASE DGCM-RELATED"/>
    <property type="match status" value="1"/>
</dbReference>
<dbReference type="PROSITE" id="PS50110">
    <property type="entry name" value="RESPONSE_REGULATORY"/>
    <property type="match status" value="2"/>
</dbReference>
<dbReference type="GO" id="GO:0000160">
    <property type="term" value="P:phosphorelay signal transduction system"/>
    <property type="evidence" value="ECO:0007669"/>
    <property type="project" value="InterPro"/>
</dbReference>
<evidence type="ECO:0000313" key="6">
    <source>
        <dbReference type="EMBL" id="APG27930.1"/>
    </source>
</evidence>
<feature type="modified residue" description="4-aspartylphosphate" evidence="3">
    <location>
        <position position="176"/>
    </location>
</feature>
<protein>
    <recommendedName>
        <fullName evidence="1">diguanylate cyclase</fullName>
        <ecNumber evidence="1">2.7.7.65</ecNumber>
    </recommendedName>
</protein>
<dbReference type="InterPro" id="IPR029787">
    <property type="entry name" value="Nucleotide_cyclase"/>
</dbReference>
<dbReference type="GO" id="GO:0005886">
    <property type="term" value="C:plasma membrane"/>
    <property type="evidence" value="ECO:0007669"/>
    <property type="project" value="TreeGrafter"/>
</dbReference>
<organism evidence="6 7">
    <name type="scientific">Syntrophotalea acetylenivorans</name>
    <dbReference type="NCBI Taxonomy" id="1842532"/>
    <lineage>
        <taxon>Bacteria</taxon>
        <taxon>Pseudomonadati</taxon>
        <taxon>Thermodesulfobacteriota</taxon>
        <taxon>Desulfuromonadia</taxon>
        <taxon>Desulfuromonadales</taxon>
        <taxon>Syntrophotaleaceae</taxon>
        <taxon>Syntrophotalea</taxon>
    </lineage>
</organism>
<evidence type="ECO:0000313" key="7">
    <source>
        <dbReference type="Proteomes" id="UP000182517"/>
    </source>
</evidence>
<dbReference type="NCBIfam" id="TIGR00254">
    <property type="entry name" value="GGDEF"/>
    <property type="match status" value="1"/>
</dbReference>
<dbReference type="AlphaFoldDB" id="A0A1L3GPY6"/>
<dbReference type="SUPFAM" id="SSF52172">
    <property type="entry name" value="CheY-like"/>
    <property type="match status" value="2"/>
</dbReference>
<evidence type="ECO:0000259" key="5">
    <source>
        <dbReference type="PROSITE" id="PS50887"/>
    </source>
</evidence>
<dbReference type="Pfam" id="PF00990">
    <property type="entry name" value="GGDEF"/>
    <property type="match status" value="1"/>
</dbReference>
<feature type="domain" description="Response regulatory" evidence="4">
    <location>
        <begin position="126"/>
        <end position="243"/>
    </location>
</feature>
<accession>A0A1L3GPY6</accession>
<dbReference type="Gene3D" id="3.30.70.270">
    <property type="match status" value="1"/>
</dbReference>
<feature type="domain" description="Response regulatory" evidence="4">
    <location>
        <begin position="3"/>
        <end position="118"/>
    </location>
</feature>
<sequence length="416" mass="46250">MKKILVVEDSSFFGRMLKNKLALETGAKVRWVTTMAEAITLVKDDASDFVAAIVNFNLPDAPQGEIVDQLVGYDIPVIVFTSVVSKEVRDQIWGKKVVDYVLKEGVQSLDYLVALLRRLERNPQTEVLIVDDSALPRETIAALLRIHRYKVFEASDGREALQVMEEHPQIKLVITDFHMPNMDGFELTQNLRKQWSKDDMAIIGISARGDNVMAARFLKCGANDFMIKQSFLTEEFYCRVSQNIENLENIAAIRSASVTDFMTGLPNRRHLFDNGVRVWQQAAETGAALACAMFDIDHFKKINDRFGHDAGDLAIQHVAGVLRKSLPAEAVIVRMGGEEFCALLPQGSEDAAVCCESIRRTLELSSLEVPGSTEAIRLTVSIGLTKEPGASLEAMINEADTLLFQAKESGRNRLVC</sequence>
<gene>
    <name evidence="6" type="ORF">A7E78_08835</name>
</gene>
<dbReference type="FunFam" id="3.30.70.270:FF:000001">
    <property type="entry name" value="Diguanylate cyclase domain protein"/>
    <property type="match status" value="1"/>
</dbReference>
<reference evidence="6 7" key="1">
    <citation type="journal article" date="2017" name="Genome Announc.">
        <title>Complete Genome Sequences of Two Acetylene-Fermenting Pelobacter acetylenicus Strains.</title>
        <authorList>
            <person name="Sutton J.M."/>
            <person name="Baesman S.M."/>
            <person name="Fierst J.L."/>
            <person name="Poret-Peterson A.T."/>
            <person name="Oremland R.S."/>
            <person name="Dunlap D.S."/>
            <person name="Akob D.M."/>
        </authorList>
    </citation>
    <scope>NUCLEOTIDE SEQUENCE [LARGE SCALE GENOMIC DNA]</scope>
    <source>
        <strain evidence="6 7">SFB93</strain>
    </source>
</reference>
<dbReference type="STRING" id="1842532.A7E78_08835"/>
<dbReference type="PANTHER" id="PTHR45138">
    <property type="entry name" value="REGULATORY COMPONENTS OF SENSORY TRANSDUCTION SYSTEM"/>
    <property type="match status" value="1"/>
</dbReference>
<dbReference type="GO" id="GO:1902201">
    <property type="term" value="P:negative regulation of bacterial-type flagellum-dependent cell motility"/>
    <property type="evidence" value="ECO:0007669"/>
    <property type="project" value="TreeGrafter"/>
</dbReference>
<dbReference type="SUPFAM" id="SSF55073">
    <property type="entry name" value="Nucleotide cyclase"/>
    <property type="match status" value="1"/>
</dbReference>
<dbReference type="Gene3D" id="3.40.50.2300">
    <property type="match status" value="2"/>
</dbReference>
<dbReference type="GO" id="GO:0052621">
    <property type="term" value="F:diguanylate cyclase activity"/>
    <property type="evidence" value="ECO:0007669"/>
    <property type="project" value="UniProtKB-EC"/>
</dbReference>
<dbReference type="RefSeq" id="WP_072283893.1">
    <property type="nucleotide sequence ID" value="NZ_CP015519.1"/>
</dbReference>
<evidence type="ECO:0000256" key="2">
    <source>
        <dbReference type="ARBA" id="ARBA00034247"/>
    </source>
</evidence>
<dbReference type="InterPro" id="IPR011006">
    <property type="entry name" value="CheY-like_superfamily"/>
</dbReference>
<proteinExistence type="predicted"/>
<keyword evidence="7" id="KW-1185">Reference proteome</keyword>
<dbReference type="Pfam" id="PF00072">
    <property type="entry name" value="Response_reg"/>
    <property type="match status" value="1"/>
</dbReference>
<dbReference type="GO" id="GO:0043709">
    <property type="term" value="P:cell adhesion involved in single-species biofilm formation"/>
    <property type="evidence" value="ECO:0007669"/>
    <property type="project" value="TreeGrafter"/>
</dbReference>
<comment type="catalytic activity">
    <reaction evidence="2">
        <text>2 GTP = 3',3'-c-di-GMP + 2 diphosphate</text>
        <dbReference type="Rhea" id="RHEA:24898"/>
        <dbReference type="ChEBI" id="CHEBI:33019"/>
        <dbReference type="ChEBI" id="CHEBI:37565"/>
        <dbReference type="ChEBI" id="CHEBI:58805"/>
        <dbReference type="EC" id="2.7.7.65"/>
    </reaction>
</comment>
<comment type="caution">
    <text evidence="3">Lacks conserved residue(s) required for the propagation of feature annotation.</text>
</comment>
<keyword evidence="3" id="KW-0597">Phosphoprotein</keyword>
<dbReference type="PROSITE" id="PS50887">
    <property type="entry name" value="GGDEF"/>
    <property type="match status" value="1"/>
</dbReference>
<dbReference type="InterPro" id="IPR000160">
    <property type="entry name" value="GGDEF_dom"/>
</dbReference>